<proteinExistence type="predicted"/>
<protein>
    <recommendedName>
        <fullName evidence="3">C2H2-type domain-containing protein</fullName>
    </recommendedName>
</protein>
<feature type="compositionally biased region" description="Polar residues" evidence="2">
    <location>
        <begin position="8"/>
        <end position="21"/>
    </location>
</feature>
<evidence type="ECO:0000313" key="5">
    <source>
        <dbReference type="Proteomes" id="UP000803844"/>
    </source>
</evidence>
<dbReference type="SMART" id="SM00355">
    <property type="entry name" value="ZnF_C2H2"/>
    <property type="match status" value="2"/>
</dbReference>
<comment type="caution">
    <text evidence="4">The sequence shown here is derived from an EMBL/GenBank/DDBJ whole genome shotgun (WGS) entry which is preliminary data.</text>
</comment>
<feature type="compositionally biased region" description="Low complexity" evidence="2">
    <location>
        <begin position="836"/>
        <end position="888"/>
    </location>
</feature>
<dbReference type="OrthoDB" id="5366163at2759"/>
<gene>
    <name evidence="4" type="ORF">M406DRAFT_328810</name>
</gene>
<dbReference type="RefSeq" id="XP_040778712.1">
    <property type="nucleotide sequence ID" value="XM_040920364.1"/>
</dbReference>
<evidence type="ECO:0000259" key="3">
    <source>
        <dbReference type="PROSITE" id="PS50157"/>
    </source>
</evidence>
<organism evidence="4 5">
    <name type="scientific">Cryphonectria parasitica (strain ATCC 38755 / EP155)</name>
    <dbReference type="NCBI Taxonomy" id="660469"/>
    <lineage>
        <taxon>Eukaryota</taxon>
        <taxon>Fungi</taxon>
        <taxon>Dikarya</taxon>
        <taxon>Ascomycota</taxon>
        <taxon>Pezizomycotina</taxon>
        <taxon>Sordariomycetes</taxon>
        <taxon>Sordariomycetidae</taxon>
        <taxon>Diaporthales</taxon>
        <taxon>Cryphonectriaceae</taxon>
        <taxon>Cryphonectria-Endothia species complex</taxon>
        <taxon>Cryphonectria</taxon>
    </lineage>
</organism>
<feature type="region of interest" description="Disordered" evidence="2">
    <location>
        <begin position="1"/>
        <end position="49"/>
    </location>
</feature>
<keyword evidence="1" id="KW-0863">Zinc-finger</keyword>
<evidence type="ECO:0000313" key="4">
    <source>
        <dbReference type="EMBL" id="KAF3767751.1"/>
    </source>
</evidence>
<dbReference type="PROSITE" id="PS00028">
    <property type="entry name" value="ZINC_FINGER_C2H2_1"/>
    <property type="match status" value="1"/>
</dbReference>
<dbReference type="GeneID" id="63837493"/>
<dbReference type="GO" id="GO:0008270">
    <property type="term" value="F:zinc ion binding"/>
    <property type="evidence" value="ECO:0007669"/>
    <property type="project" value="UniProtKB-KW"/>
</dbReference>
<dbReference type="InterPro" id="IPR013087">
    <property type="entry name" value="Znf_C2H2_type"/>
</dbReference>
<evidence type="ECO:0000256" key="2">
    <source>
        <dbReference type="SAM" id="MobiDB-lite"/>
    </source>
</evidence>
<sequence>MDEVLAGPSNTRQSRRATQMASSLLSRPPPLSCSQSPGSPSSPSAPSAQNISISCVTRQTSEEDCSYQRFLAWVAVRRNSSPLISSSEKLQCPLFRCRKSFPDHEHMLKHLAACQHLPTREYWCYEHFRVETFDDMKCRRCIGHPSRRRKMLSMAKTFFSTLGHKSRKGSPDSIPIHEDVMLAPPSYHESQALNLDLPEKPELSSTDSEILEIDSTEVTTIIEPPVPAINPQDLLLPELDSVPLQSSMQWQPTPFMSPISCCDLSAAAPAFESLSAACPAPHLPSQAVQQPHLAPRAPSPSARSKNLSPSSSVRSTTSTVSNISSISTSSSLWSAPSTAWSGLETNFTSASVDLLSPMDVSQGGAIFDGDCTDGCPPPNPLHTISELPADMPPLYELPSDGLGLGLQDPLFAFDAGLTSVDASYPAAFALDEDDHESLAVRPPPPPSFAQLAAPQSEAKSLVAAAWDALQEHIISSQAKIKDMKNPLAVQFGMLSCSTIAHKGLASLRSILDGRPLSSPIDTLSLIHIIYSLSLVVYGTSASGRSSELFAQSLIYSAWFTPTDRTQFRKVAQAIWQPGDMTDQKLSQLIRDQTSHLQRSPSNKGKGPATVGEEKVAKEADPLISVAQNFLDELEMGAILGSSFETRASELRGKHAQAADKSTHAVHVDAVMNILTVLVNRFHDVDGLIAQLSKVNQNITNGLVRSTRRFELEALQAGQNCIVSSRYFDSYAPLVRRLCDPIYDLDSGAGTSQRKDYHALGISFSEALIADLEADPVDDEVVSAIGSDHDALLELLTPPMTDDLMDMDIELQPLLDLAWHDLDVPSTSTGSTVEGLTPTTDKTTATWPDLSRSASSASSKNTMQTQTQTPATSLSASPPQQQQQQQQQQEAQQAQQAQQTKVEANACCETCGYRPKGDPRWFHGSMAKHKRLQHSTEPPKLYKCNFPGCMSQYKNRPDNLRQHQIEKNHFVDGDQGATNPRPSKRKKMA</sequence>
<feature type="region of interest" description="Disordered" evidence="2">
    <location>
        <begin position="965"/>
        <end position="988"/>
    </location>
</feature>
<feature type="compositionally biased region" description="Low complexity" evidence="2">
    <location>
        <begin position="306"/>
        <end position="320"/>
    </location>
</feature>
<dbReference type="EMBL" id="MU032346">
    <property type="protein sequence ID" value="KAF3767751.1"/>
    <property type="molecule type" value="Genomic_DNA"/>
</dbReference>
<feature type="compositionally biased region" description="Low complexity" evidence="2">
    <location>
        <begin position="22"/>
        <end position="49"/>
    </location>
</feature>
<name>A0A9P5CRY5_CRYP1</name>
<feature type="region of interest" description="Disordered" evidence="2">
    <location>
        <begin position="286"/>
        <end position="320"/>
    </location>
</feature>
<dbReference type="PROSITE" id="PS50157">
    <property type="entry name" value="ZINC_FINGER_C2H2_2"/>
    <property type="match status" value="1"/>
</dbReference>
<keyword evidence="5" id="KW-1185">Reference proteome</keyword>
<feature type="domain" description="C2H2-type" evidence="3">
    <location>
        <begin position="90"/>
        <end position="121"/>
    </location>
</feature>
<dbReference type="AlphaFoldDB" id="A0A9P5CRY5"/>
<evidence type="ECO:0000256" key="1">
    <source>
        <dbReference type="PROSITE-ProRule" id="PRU00042"/>
    </source>
</evidence>
<keyword evidence="1" id="KW-0862">Zinc</keyword>
<accession>A0A9P5CRY5</accession>
<feature type="region of interest" description="Disordered" evidence="2">
    <location>
        <begin position="826"/>
        <end position="888"/>
    </location>
</feature>
<reference evidence="4" key="1">
    <citation type="journal article" date="2020" name="Phytopathology">
        <title>Genome sequence of the chestnut blight fungus Cryphonectria parasitica EP155: A fundamental resource for an archetypical invasive plant pathogen.</title>
        <authorList>
            <person name="Crouch J.A."/>
            <person name="Dawe A."/>
            <person name="Aerts A."/>
            <person name="Barry K."/>
            <person name="Churchill A.C.L."/>
            <person name="Grimwood J."/>
            <person name="Hillman B."/>
            <person name="Milgroom M.G."/>
            <person name="Pangilinan J."/>
            <person name="Smith M."/>
            <person name="Salamov A."/>
            <person name="Schmutz J."/>
            <person name="Yadav J."/>
            <person name="Grigoriev I.V."/>
            <person name="Nuss D."/>
        </authorList>
    </citation>
    <scope>NUCLEOTIDE SEQUENCE</scope>
    <source>
        <strain evidence="4">EP155</strain>
    </source>
</reference>
<dbReference type="Proteomes" id="UP000803844">
    <property type="component" value="Unassembled WGS sequence"/>
</dbReference>
<keyword evidence="1" id="KW-0479">Metal-binding</keyword>